<sequence length="130" mass="14843">MKLHHRSVFPLAALGFFWVLVTVRESGSTFVPGRCLCPQTQPGVRGQLADLKVLPRSPSCHIVTVIVTLKNSSQVCLSPESPMGKQLIRCWNRAHRLNRDIKPCLRRKRRGGRRRAARQRTQRHNRRASS</sequence>
<evidence type="ECO:0000313" key="6">
    <source>
        <dbReference type="RefSeq" id="XP_028982759.1"/>
    </source>
</evidence>
<dbReference type="PRINTS" id="PR00436">
    <property type="entry name" value="INTERLEUKIN8"/>
</dbReference>
<dbReference type="GeneID" id="114841787"/>
<dbReference type="InParanoid" id="A0A6P7KQL5"/>
<feature type="domain" description="Chemokine interleukin-8-like" evidence="4">
    <location>
        <begin position="32"/>
        <end position="91"/>
    </location>
</feature>
<dbReference type="SMART" id="SM00199">
    <property type="entry name" value="SCY"/>
    <property type="match status" value="1"/>
</dbReference>
<feature type="chain" id="PRO_5028289813" evidence="3">
    <location>
        <begin position="29"/>
        <end position="130"/>
    </location>
</feature>
<keyword evidence="3" id="KW-0732">Signal</keyword>
<dbReference type="Pfam" id="PF00048">
    <property type="entry name" value="IL8"/>
    <property type="match status" value="1"/>
</dbReference>
<dbReference type="Gene3D" id="2.40.50.40">
    <property type="match status" value="1"/>
</dbReference>
<dbReference type="GO" id="GO:0006955">
    <property type="term" value="P:immune response"/>
    <property type="evidence" value="ECO:0007669"/>
    <property type="project" value="InterPro"/>
</dbReference>
<name>A0A6P7KQL5_BETSP</name>
<accession>A0A6P7KQL5</accession>
<dbReference type="OrthoDB" id="9948647at2759"/>
<feature type="region of interest" description="Disordered" evidence="2">
    <location>
        <begin position="102"/>
        <end position="130"/>
    </location>
</feature>
<organism evidence="5 6">
    <name type="scientific">Betta splendens</name>
    <name type="common">Siamese fighting fish</name>
    <dbReference type="NCBI Taxonomy" id="158456"/>
    <lineage>
        <taxon>Eukaryota</taxon>
        <taxon>Metazoa</taxon>
        <taxon>Chordata</taxon>
        <taxon>Craniata</taxon>
        <taxon>Vertebrata</taxon>
        <taxon>Euteleostomi</taxon>
        <taxon>Actinopterygii</taxon>
        <taxon>Neopterygii</taxon>
        <taxon>Teleostei</taxon>
        <taxon>Neoteleostei</taxon>
        <taxon>Acanthomorphata</taxon>
        <taxon>Anabantaria</taxon>
        <taxon>Anabantiformes</taxon>
        <taxon>Anabantoidei</taxon>
        <taxon>Osphronemidae</taxon>
        <taxon>Betta</taxon>
    </lineage>
</organism>
<evidence type="ECO:0000259" key="4">
    <source>
        <dbReference type="SMART" id="SM00199"/>
    </source>
</evidence>
<dbReference type="InterPro" id="IPR036048">
    <property type="entry name" value="Interleukin_8-like_sf"/>
</dbReference>
<dbReference type="SUPFAM" id="SSF54117">
    <property type="entry name" value="Interleukin 8-like chemokines"/>
    <property type="match status" value="1"/>
</dbReference>
<evidence type="ECO:0000256" key="1">
    <source>
        <dbReference type="ARBA" id="ARBA00022514"/>
    </source>
</evidence>
<keyword evidence="5" id="KW-1185">Reference proteome</keyword>
<dbReference type="GO" id="GO:0005615">
    <property type="term" value="C:extracellular space"/>
    <property type="evidence" value="ECO:0007669"/>
    <property type="project" value="UniProtKB-KW"/>
</dbReference>
<protein>
    <submittedName>
        <fullName evidence="6">Growth-regulated alpha protein-like</fullName>
    </submittedName>
</protein>
<dbReference type="AlphaFoldDB" id="A0A6P7KQL5"/>
<dbReference type="RefSeq" id="XP_028982759.1">
    <property type="nucleotide sequence ID" value="XM_029126926.3"/>
</dbReference>
<dbReference type="InterPro" id="IPR001811">
    <property type="entry name" value="Chemokine_IL8-like_dom"/>
</dbReference>
<dbReference type="FunCoup" id="A0A6P7KQL5">
    <property type="interactions" value="149"/>
</dbReference>
<dbReference type="KEGG" id="bspl:114841787"/>
<keyword evidence="1" id="KW-0202">Cytokine</keyword>
<feature type="signal peptide" evidence="3">
    <location>
        <begin position="1"/>
        <end position="28"/>
    </location>
</feature>
<evidence type="ECO:0000313" key="5">
    <source>
        <dbReference type="Proteomes" id="UP000515150"/>
    </source>
</evidence>
<dbReference type="GO" id="GO:0008009">
    <property type="term" value="F:chemokine activity"/>
    <property type="evidence" value="ECO:0007669"/>
    <property type="project" value="InterPro"/>
</dbReference>
<reference evidence="6" key="1">
    <citation type="submission" date="2025-08" db="UniProtKB">
        <authorList>
            <consortium name="RefSeq"/>
        </authorList>
    </citation>
    <scope>IDENTIFICATION</scope>
</reference>
<evidence type="ECO:0000256" key="3">
    <source>
        <dbReference type="SAM" id="SignalP"/>
    </source>
</evidence>
<gene>
    <name evidence="6" type="primary">LOC114841787</name>
</gene>
<feature type="compositionally biased region" description="Basic residues" evidence="2">
    <location>
        <begin position="104"/>
        <end position="130"/>
    </location>
</feature>
<evidence type="ECO:0000256" key="2">
    <source>
        <dbReference type="SAM" id="MobiDB-lite"/>
    </source>
</evidence>
<dbReference type="Proteomes" id="UP000515150">
    <property type="component" value="Chromosome 15"/>
</dbReference>
<proteinExistence type="predicted"/>